<dbReference type="AlphaFoldDB" id="A0A4Y7J5B1"/>
<comment type="subcellular location">
    <subcellularLocation>
        <location evidence="1 6">Membrane</location>
        <topology evidence="1 6">Multi-pass membrane protein</topology>
    </subcellularLocation>
</comment>
<comment type="similarity">
    <text evidence="2 6">Belongs to the drug/metabolite transporter (DMT) superfamily. Plant drug/metabolite exporter (P-DME) (TC 2.A.7.4) family.</text>
</comment>
<keyword evidence="3 6" id="KW-0812">Transmembrane</keyword>
<feature type="domain" description="EamA" evidence="7">
    <location>
        <begin position="11"/>
        <end position="148"/>
    </location>
</feature>
<feature type="transmembrane region" description="Helical" evidence="6">
    <location>
        <begin position="35"/>
        <end position="57"/>
    </location>
</feature>
<feature type="transmembrane region" description="Helical" evidence="6">
    <location>
        <begin position="102"/>
        <end position="120"/>
    </location>
</feature>
<dbReference type="PANTHER" id="PTHR31218">
    <property type="entry name" value="WAT1-RELATED PROTEIN"/>
    <property type="match status" value="1"/>
</dbReference>
<name>A0A4Y7J5B1_PAPSO</name>
<dbReference type="InterPro" id="IPR037185">
    <property type="entry name" value="EmrE-like"/>
</dbReference>
<feature type="transmembrane region" description="Helical" evidence="6">
    <location>
        <begin position="303"/>
        <end position="321"/>
    </location>
</feature>
<organism evidence="8 9">
    <name type="scientific">Papaver somniferum</name>
    <name type="common">Opium poppy</name>
    <dbReference type="NCBI Taxonomy" id="3469"/>
    <lineage>
        <taxon>Eukaryota</taxon>
        <taxon>Viridiplantae</taxon>
        <taxon>Streptophyta</taxon>
        <taxon>Embryophyta</taxon>
        <taxon>Tracheophyta</taxon>
        <taxon>Spermatophyta</taxon>
        <taxon>Magnoliopsida</taxon>
        <taxon>Ranunculales</taxon>
        <taxon>Papaveraceae</taxon>
        <taxon>Papaveroideae</taxon>
        <taxon>Papaver</taxon>
    </lineage>
</organism>
<feature type="transmembrane region" description="Helical" evidence="6">
    <location>
        <begin position="247"/>
        <end position="270"/>
    </location>
</feature>
<dbReference type="EMBL" id="CM010717">
    <property type="protein sequence ID" value="RZC56007.1"/>
    <property type="molecule type" value="Genomic_DNA"/>
</dbReference>
<protein>
    <recommendedName>
        <fullName evidence="6">WAT1-related protein</fullName>
    </recommendedName>
</protein>
<dbReference type="OMA" id="NPFVMVA"/>
<evidence type="ECO:0000256" key="1">
    <source>
        <dbReference type="ARBA" id="ARBA00004141"/>
    </source>
</evidence>
<gene>
    <name evidence="8" type="ORF">C5167_014862</name>
</gene>
<feature type="domain" description="EamA" evidence="7">
    <location>
        <begin position="183"/>
        <end position="321"/>
    </location>
</feature>
<keyword evidence="9" id="KW-1185">Reference proteome</keyword>
<feature type="transmembrane region" description="Helical" evidence="6">
    <location>
        <begin position="132"/>
        <end position="150"/>
    </location>
</feature>
<reference evidence="8 9" key="1">
    <citation type="journal article" date="2018" name="Science">
        <title>The opium poppy genome and morphinan production.</title>
        <authorList>
            <person name="Guo L."/>
            <person name="Winzer T."/>
            <person name="Yang X."/>
            <person name="Li Y."/>
            <person name="Ning Z."/>
            <person name="He Z."/>
            <person name="Teodor R."/>
            <person name="Lu Y."/>
            <person name="Bowser T.A."/>
            <person name="Graham I.A."/>
            <person name="Ye K."/>
        </authorList>
    </citation>
    <scope>NUCLEOTIDE SEQUENCE [LARGE SCALE GENOMIC DNA]</scope>
    <source>
        <strain evidence="9">cv. HN1</strain>
        <tissue evidence="8">Leaves</tissue>
    </source>
</reference>
<dbReference type="Proteomes" id="UP000316621">
    <property type="component" value="Chromosome 3"/>
</dbReference>
<dbReference type="OrthoDB" id="1728340at2759"/>
<keyword evidence="5 6" id="KW-0472">Membrane</keyword>
<proteinExistence type="inferred from homology"/>
<keyword evidence="4 6" id="KW-1133">Transmembrane helix</keyword>
<dbReference type="Pfam" id="PF00892">
    <property type="entry name" value="EamA"/>
    <property type="match status" value="2"/>
</dbReference>
<evidence type="ECO:0000313" key="9">
    <source>
        <dbReference type="Proteomes" id="UP000316621"/>
    </source>
</evidence>
<dbReference type="SUPFAM" id="SSF103481">
    <property type="entry name" value="Multidrug resistance efflux transporter EmrE"/>
    <property type="match status" value="2"/>
</dbReference>
<evidence type="ECO:0000256" key="5">
    <source>
        <dbReference type="ARBA" id="ARBA00023136"/>
    </source>
</evidence>
<sequence>MGADMLPGLAMTLVQLGYAGMNIFSKLALDAGMNPFVMVAYRQIFATAIIAPFAICFERRTMPRLTKTIFWQLILCSLFGATLNQCLYFVGLKYSTPTITCALNNLLPAITFLMAIPFKMETIGIKRLPGQAKVLGTIVCVGGAMLMSFYKGSLINIGKSSLHWRYAEQMADSNSGGESSSFIGPLFVALSCVAWAGWFIIQTKMNKKFVAPYSTTSIMCGMASVQCVLIAVTQEHSVEAWSLTSRIRLIACLYSAAFGSALAFVVMSWCISKRGPLYVSMFNPLLLVIVAVLGWAILDEKLYVGSAVGSALIVIGLYAVLWGKGKEMDVPTGKTIDDNEDHGGDIEAGDGDIELPKILMVQPTKPANGNINTPN</sequence>
<dbReference type="InterPro" id="IPR000620">
    <property type="entry name" value="EamA_dom"/>
</dbReference>
<evidence type="ECO:0000256" key="4">
    <source>
        <dbReference type="ARBA" id="ARBA00022989"/>
    </source>
</evidence>
<feature type="transmembrane region" description="Helical" evidence="6">
    <location>
        <begin position="277"/>
        <end position="297"/>
    </location>
</feature>
<accession>A0A4Y7J5B1</accession>
<dbReference type="Gramene" id="RZC56007">
    <property type="protein sequence ID" value="RZC56007"/>
    <property type="gene ID" value="C5167_014862"/>
</dbReference>
<evidence type="ECO:0000256" key="2">
    <source>
        <dbReference type="ARBA" id="ARBA00007635"/>
    </source>
</evidence>
<feature type="transmembrane region" description="Helical" evidence="6">
    <location>
        <begin position="213"/>
        <end position="232"/>
    </location>
</feature>
<dbReference type="GO" id="GO:0016020">
    <property type="term" value="C:membrane"/>
    <property type="evidence" value="ECO:0007669"/>
    <property type="project" value="UniProtKB-SubCell"/>
</dbReference>
<evidence type="ECO:0000256" key="6">
    <source>
        <dbReference type="RuleBase" id="RU363077"/>
    </source>
</evidence>
<feature type="transmembrane region" description="Helical" evidence="6">
    <location>
        <begin position="182"/>
        <end position="201"/>
    </location>
</feature>
<evidence type="ECO:0000313" key="8">
    <source>
        <dbReference type="EMBL" id="RZC56007.1"/>
    </source>
</evidence>
<evidence type="ECO:0000256" key="3">
    <source>
        <dbReference type="ARBA" id="ARBA00022692"/>
    </source>
</evidence>
<feature type="transmembrane region" description="Helical" evidence="6">
    <location>
        <begin position="69"/>
        <end position="90"/>
    </location>
</feature>
<dbReference type="InterPro" id="IPR030184">
    <property type="entry name" value="WAT1-related"/>
</dbReference>
<evidence type="ECO:0000259" key="7">
    <source>
        <dbReference type="Pfam" id="PF00892"/>
    </source>
</evidence>
<dbReference type="GO" id="GO:0022857">
    <property type="term" value="F:transmembrane transporter activity"/>
    <property type="evidence" value="ECO:0007669"/>
    <property type="project" value="InterPro"/>
</dbReference>